<dbReference type="PANTHER" id="PTHR43617">
    <property type="entry name" value="L-AMINO ACID N-ACETYLTRANSFERASE"/>
    <property type="match status" value="1"/>
</dbReference>
<dbReference type="AlphaFoldDB" id="A0A5S5BND7"/>
<feature type="domain" description="N-acetyltransferase" evidence="1">
    <location>
        <begin position="9"/>
        <end position="154"/>
    </location>
</feature>
<evidence type="ECO:0000313" key="3">
    <source>
        <dbReference type="Proteomes" id="UP000323257"/>
    </source>
</evidence>
<dbReference type="NCBIfam" id="TIGR01575">
    <property type="entry name" value="rimI"/>
    <property type="match status" value="1"/>
</dbReference>
<organism evidence="2 3">
    <name type="scientific">Paenibacillus methanolicus</name>
    <dbReference type="NCBI Taxonomy" id="582686"/>
    <lineage>
        <taxon>Bacteria</taxon>
        <taxon>Bacillati</taxon>
        <taxon>Bacillota</taxon>
        <taxon>Bacilli</taxon>
        <taxon>Bacillales</taxon>
        <taxon>Paenibacillaceae</taxon>
        <taxon>Paenibacillus</taxon>
    </lineage>
</organism>
<comment type="caution">
    <text evidence="2">The sequence shown here is derived from an EMBL/GenBank/DDBJ whole genome shotgun (WGS) entry which is preliminary data.</text>
</comment>
<accession>A0A5S5BND7</accession>
<dbReference type="Proteomes" id="UP000323257">
    <property type="component" value="Unassembled WGS sequence"/>
</dbReference>
<keyword evidence="3" id="KW-1185">Reference proteome</keyword>
<reference evidence="2 3" key="1">
    <citation type="submission" date="2019-07" db="EMBL/GenBank/DDBJ databases">
        <title>Genomic Encyclopedia of Type Strains, Phase III (KMG-III): the genomes of soil and plant-associated and newly described type strains.</title>
        <authorList>
            <person name="Whitman W."/>
        </authorList>
    </citation>
    <scope>NUCLEOTIDE SEQUENCE [LARGE SCALE GENOMIC DNA]</scope>
    <source>
        <strain evidence="2 3">BL24</strain>
    </source>
</reference>
<proteinExistence type="predicted"/>
<keyword evidence="2" id="KW-0808">Transferase</keyword>
<dbReference type="InterPro" id="IPR050276">
    <property type="entry name" value="MshD_Acetyltransferase"/>
</dbReference>
<dbReference type="Pfam" id="PF00583">
    <property type="entry name" value="Acetyltransf_1"/>
    <property type="match status" value="1"/>
</dbReference>
<dbReference type="RefSeq" id="WP_281288270.1">
    <property type="nucleotide sequence ID" value="NZ_VNHS01000018.1"/>
</dbReference>
<dbReference type="InterPro" id="IPR016181">
    <property type="entry name" value="Acyl_CoA_acyltransferase"/>
</dbReference>
<gene>
    <name evidence="2" type="ORF">BCM02_11878</name>
</gene>
<sequence>MNAIEEDKLVFRLMQLQDIPQIVAIEQEAFTSPWTSEAFVNELTKNHFARYMVMAYGEEVIGYGGMWTIMDEAHITNIAVRDDYRGKGLGERLLTELQRTAVMFGAARMTLEVRVSNEVAQRLYRKLGFEPSGIRPGYYSDNQEDALIMWAELEHEGGDMHDDE</sequence>
<dbReference type="PANTHER" id="PTHR43617:SF20">
    <property type="entry name" value="N-ALPHA-ACETYLTRANSFERASE RIMI"/>
    <property type="match status" value="1"/>
</dbReference>
<evidence type="ECO:0000313" key="2">
    <source>
        <dbReference type="EMBL" id="TYP68681.1"/>
    </source>
</evidence>
<name>A0A5S5BND7_9BACL</name>
<dbReference type="InterPro" id="IPR006464">
    <property type="entry name" value="AcTrfase_RimI/Ard1"/>
</dbReference>
<dbReference type="GO" id="GO:0008999">
    <property type="term" value="F:protein-N-terminal-alanine acetyltransferase activity"/>
    <property type="evidence" value="ECO:0007669"/>
    <property type="project" value="TreeGrafter"/>
</dbReference>
<dbReference type="EMBL" id="VNHS01000018">
    <property type="protein sequence ID" value="TYP68681.1"/>
    <property type="molecule type" value="Genomic_DNA"/>
</dbReference>
<dbReference type="InterPro" id="IPR000182">
    <property type="entry name" value="GNAT_dom"/>
</dbReference>
<evidence type="ECO:0000259" key="1">
    <source>
        <dbReference type="PROSITE" id="PS51186"/>
    </source>
</evidence>
<dbReference type="CDD" id="cd04301">
    <property type="entry name" value="NAT_SF"/>
    <property type="match status" value="1"/>
</dbReference>
<dbReference type="Gene3D" id="3.40.630.30">
    <property type="match status" value="1"/>
</dbReference>
<dbReference type="PROSITE" id="PS51186">
    <property type="entry name" value="GNAT"/>
    <property type="match status" value="1"/>
</dbReference>
<protein>
    <submittedName>
        <fullName evidence="2">Ribosomal-protein-alanine N-acetyltransferase</fullName>
    </submittedName>
</protein>
<dbReference type="SUPFAM" id="SSF55729">
    <property type="entry name" value="Acyl-CoA N-acyltransferases (Nat)"/>
    <property type="match status" value="1"/>
</dbReference>